<accession>A0A098D846</accession>
<dbReference type="Proteomes" id="UP000070720">
    <property type="component" value="Chromosome 1"/>
</dbReference>
<accession>I1S5S4</accession>
<evidence type="ECO:0000313" key="3">
    <source>
        <dbReference type="Proteomes" id="UP000070720"/>
    </source>
</evidence>
<gene>
    <name evidence="1" type="ORF">FGRAMPH1_01T06577</name>
</gene>
<dbReference type="RefSeq" id="XP_011318702.1">
    <property type="nucleotide sequence ID" value="XM_011320400.1"/>
</dbReference>
<sequence>MISTHVRSFSWNRFSVILILRFRLSQFYILTQSYLNKKSQEKKHRSSLTIKVFSIYEKNLQQLEIPRFRVTMDGQANCRGMDQTQLRLSMLTQQVQFPSRSHVLHLTTITCHASKSGPRMSI</sequence>
<keyword evidence="3" id="KW-1185">Reference proteome</keyword>
<dbReference type="AlphaFoldDB" id="I1S5S4"/>
<evidence type="ECO:0000313" key="1">
    <source>
        <dbReference type="EMBL" id="CEF75094.1"/>
    </source>
</evidence>
<dbReference type="KEGG" id="fgr:FGSG_12195"/>
<organism evidence="1 3">
    <name type="scientific">Gibberella zeae (strain ATCC MYA-4620 / CBS 123657 / FGSC 9075 / NRRL 31084 / PH-1)</name>
    <name type="common">Wheat head blight fungus</name>
    <name type="synonym">Fusarium graminearum</name>
    <dbReference type="NCBI Taxonomy" id="229533"/>
    <lineage>
        <taxon>Eukaryota</taxon>
        <taxon>Fungi</taxon>
        <taxon>Dikarya</taxon>
        <taxon>Ascomycota</taxon>
        <taxon>Pezizomycotina</taxon>
        <taxon>Sordariomycetes</taxon>
        <taxon>Hypocreomycetidae</taxon>
        <taxon>Hypocreales</taxon>
        <taxon>Nectriaceae</taxon>
        <taxon>Fusarium</taxon>
    </lineage>
</organism>
<reference evidence="2 3" key="1">
    <citation type="journal article" date="2007" name="Science">
        <title>The Fusarium graminearum genome reveals a link between localized polymorphism and pathogen specialization.</title>
        <authorList>
            <person name="Cuomo C.A."/>
            <person name="Gueldener U."/>
            <person name="Xu J.-R."/>
            <person name="Trail F."/>
            <person name="Turgeon B.G."/>
            <person name="Di Pietro A."/>
            <person name="Walton J.D."/>
            <person name="Ma L.-J."/>
            <person name="Baker S.E."/>
            <person name="Rep M."/>
            <person name="Adam G."/>
            <person name="Antoniw J."/>
            <person name="Baldwin T."/>
            <person name="Calvo S.E."/>
            <person name="Chang Y.-L."/>
            <person name="DeCaprio D."/>
            <person name="Gale L.R."/>
            <person name="Gnerre S."/>
            <person name="Goswami R.S."/>
            <person name="Hammond-Kosack K."/>
            <person name="Harris L.J."/>
            <person name="Hilburn K."/>
            <person name="Kennell J.C."/>
            <person name="Kroken S."/>
            <person name="Magnuson J.K."/>
            <person name="Mannhaupt G."/>
            <person name="Mauceli E.W."/>
            <person name="Mewes H.-W."/>
            <person name="Mitterbauer R."/>
            <person name="Muehlbauer G."/>
            <person name="Muensterkoetter M."/>
            <person name="Nelson D."/>
            <person name="O'Donnell K."/>
            <person name="Ouellet T."/>
            <person name="Qi W."/>
            <person name="Quesneville H."/>
            <person name="Roncero M.I.G."/>
            <person name="Seong K.-Y."/>
            <person name="Tetko I.V."/>
            <person name="Urban M."/>
            <person name="Waalwijk C."/>
            <person name="Ward T.J."/>
            <person name="Yao J."/>
            <person name="Birren B.W."/>
            <person name="Kistler H.C."/>
        </authorList>
    </citation>
    <scope>NUCLEOTIDE SEQUENCE [LARGE SCALE GENOMIC DNA]</scope>
    <source>
        <strain evidence="3">ATCC MYA-4620 / CBS 123657 / FGSC 9075 / NRRL 31084 / PH-1</strain>
        <strain evidence="2">PH-1 / ATCC MYA-4620 / FGSC 9075 / NRRL 31084</strain>
    </source>
</reference>
<proteinExistence type="predicted"/>
<dbReference type="VEuPathDB" id="FungiDB:FGRAMPH1_01G06577"/>
<evidence type="ECO:0000313" key="2">
    <source>
        <dbReference type="EnsemblFungi" id="CEF75094"/>
    </source>
</evidence>
<reference evidence="2 3" key="2">
    <citation type="journal article" date="2010" name="Nature">
        <title>Comparative genomics reveals mobile pathogenicity chromosomes in Fusarium.</title>
        <authorList>
            <person name="Ma L.J."/>
            <person name="van der Does H.C."/>
            <person name="Borkovich K.A."/>
            <person name="Coleman J.J."/>
            <person name="Daboussi M.J."/>
            <person name="Di Pietro A."/>
            <person name="Dufresne M."/>
            <person name="Freitag M."/>
            <person name="Grabherr M."/>
            <person name="Henrissat B."/>
            <person name="Houterman P.M."/>
            <person name="Kang S."/>
            <person name="Shim W.B."/>
            <person name="Woloshuk C."/>
            <person name="Xie X."/>
            <person name="Xu J.R."/>
            <person name="Antoniw J."/>
            <person name="Baker S.E."/>
            <person name="Bluhm B.H."/>
            <person name="Breakspear A."/>
            <person name="Brown D.W."/>
            <person name="Butchko R.A."/>
            <person name="Chapman S."/>
            <person name="Coulson R."/>
            <person name="Coutinho P.M."/>
            <person name="Danchin E.G."/>
            <person name="Diener A."/>
            <person name="Gale L.R."/>
            <person name="Gardiner D.M."/>
            <person name="Goff S."/>
            <person name="Hammond-Kosack K.E."/>
            <person name="Hilburn K."/>
            <person name="Hua-Van A."/>
            <person name="Jonkers W."/>
            <person name="Kazan K."/>
            <person name="Kodira C.D."/>
            <person name="Koehrsen M."/>
            <person name="Kumar L."/>
            <person name="Lee Y.H."/>
            <person name="Li L."/>
            <person name="Manners J.M."/>
            <person name="Miranda-Saavedra D."/>
            <person name="Mukherjee M."/>
            <person name="Park G."/>
            <person name="Park J."/>
            <person name="Park S.Y."/>
            <person name="Proctor R.H."/>
            <person name="Regev A."/>
            <person name="Ruiz-Roldan M.C."/>
            <person name="Sain D."/>
            <person name="Sakthikumar S."/>
            <person name="Sykes S."/>
            <person name="Schwartz D.C."/>
            <person name="Turgeon B.G."/>
            <person name="Wapinski I."/>
            <person name="Yoder O."/>
            <person name="Young S."/>
            <person name="Zeng Q."/>
            <person name="Zhou S."/>
            <person name="Galagan J."/>
            <person name="Cuomo C.A."/>
            <person name="Kistler H.C."/>
            <person name="Rep M."/>
        </authorList>
    </citation>
    <scope>GENOME REANNOTATION</scope>
    <source>
        <strain evidence="3">ATCC MYA-4620 / CBS 123657 / FGSC 9075 / NRRL 31084 / PH-1</strain>
        <strain evidence="2">PH-1 / ATCC MYA-4620 / FGSC 9075 / NRRL 31084</strain>
    </source>
</reference>
<dbReference type="HOGENOM" id="CLU_2026955_0_0_1"/>
<reference evidence="1 3" key="3">
    <citation type="journal article" date="2015" name="BMC Genomics">
        <title>The completed genome sequence of the pathogenic ascomycete fungus Fusarium graminearum.</title>
        <authorList>
            <person name="King R."/>
            <person name="Urban M."/>
            <person name="Hammond-Kosack M.C."/>
            <person name="Hassani-Pak K."/>
            <person name="Hammond-Kosack K.E."/>
        </authorList>
    </citation>
    <scope>NUCLEOTIDE SEQUENCE [LARGE SCALE GENOMIC DNA]</scope>
    <source>
        <strain evidence="3">ATCC MYA-4620 / CBS 123657 / FGSC 9075 / NRRL 31084 / PH-1</strain>
        <strain evidence="1">PH-1</strain>
    </source>
</reference>
<protein>
    <submittedName>
        <fullName evidence="1">Chromosome 1, complete genome</fullName>
    </submittedName>
</protein>
<dbReference type="InParanoid" id="I1S5S4"/>
<dbReference type="EMBL" id="HG970332">
    <property type="protein sequence ID" value="CEF75094.1"/>
    <property type="molecule type" value="Genomic_DNA"/>
</dbReference>
<dbReference type="EnsemblFungi" id="CEF75094">
    <property type="protein sequence ID" value="CEF75094"/>
    <property type="gene ID" value="FGRRES_12195"/>
</dbReference>
<name>I1S5S4_GIBZE</name>
<reference evidence="2" key="4">
    <citation type="submission" date="2017-01" db="UniProtKB">
        <authorList>
            <consortium name="EnsemblFungi"/>
        </authorList>
    </citation>
    <scope>IDENTIFICATION</scope>
    <source>
        <strain evidence="2">PH-1 / ATCC MYA-4620 / FGSC 9075 / NRRL 31084</strain>
    </source>
</reference>